<keyword evidence="4" id="KW-0963">Cytoplasm</keyword>
<feature type="domain" description="BPL/LPL catalytic" evidence="9">
    <location>
        <begin position="35"/>
        <end position="208"/>
    </location>
</feature>
<dbReference type="HAMAP" id="MF_00013">
    <property type="entry name" value="LipB"/>
    <property type="match status" value="1"/>
</dbReference>
<comment type="miscellaneous">
    <text evidence="4">In the reaction, the free carboxyl group of octanoic acid is attached via an amide linkage to the epsilon-amino group of a specific lysine residue of lipoyl domains of lipoate-dependent enzymes.</text>
</comment>
<keyword evidence="2 4" id="KW-0808">Transferase</keyword>
<keyword evidence="11" id="KW-1185">Reference proteome</keyword>
<dbReference type="KEGG" id="omr:OXIME_001530"/>
<dbReference type="Pfam" id="PF21948">
    <property type="entry name" value="LplA-B_cat"/>
    <property type="match status" value="1"/>
</dbReference>
<comment type="subcellular location">
    <subcellularLocation>
        <location evidence="4">Cytoplasm</location>
    </subcellularLocation>
</comment>
<evidence type="ECO:0000256" key="3">
    <source>
        <dbReference type="ARBA" id="ARBA00023315"/>
    </source>
</evidence>
<dbReference type="Proteomes" id="UP001451606">
    <property type="component" value="Chromosome"/>
</dbReference>
<keyword evidence="3 4" id="KW-0012">Acyltransferase</keyword>
<feature type="binding site" evidence="4 7">
    <location>
        <begin position="143"/>
        <end position="145"/>
    </location>
    <ligand>
        <name>substrate</name>
    </ligand>
</feature>
<dbReference type="GO" id="GO:0009249">
    <property type="term" value="P:protein lipoylation"/>
    <property type="evidence" value="ECO:0007669"/>
    <property type="project" value="InterPro"/>
</dbReference>
<comment type="function">
    <text evidence="4 5">Catalyzes the transfer of endogenously produced octanoic acid from octanoyl-acyl-carrier-protein onto the lipoyl domains of lipoate-dependent enzymes. Lipoyl-ACP can also act as a substrate although octanoyl-ACP is likely to be the physiological substrate.</text>
</comment>
<dbReference type="InterPro" id="IPR000544">
    <property type="entry name" value="Octanoyltransferase"/>
</dbReference>
<evidence type="ECO:0000256" key="6">
    <source>
        <dbReference type="PIRSR" id="PIRSR016262-1"/>
    </source>
</evidence>
<dbReference type="NCBIfam" id="TIGR00214">
    <property type="entry name" value="lipB"/>
    <property type="match status" value="1"/>
</dbReference>
<dbReference type="PANTHER" id="PTHR10993:SF7">
    <property type="entry name" value="LIPOYLTRANSFERASE 2, MITOCHONDRIAL-RELATED"/>
    <property type="match status" value="1"/>
</dbReference>
<dbReference type="RefSeq" id="WP_393971262.1">
    <property type="nucleotide sequence ID" value="NZ_CP133772.1"/>
</dbReference>
<feature type="active site" description="Acyl-thioester intermediate" evidence="4 6">
    <location>
        <position position="175"/>
    </location>
</feature>
<dbReference type="NCBIfam" id="NF010925">
    <property type="entry name" value="PRK14345.1"/>
    <property type="match status" value="1"/>
</dbReference>
<reference evidence="10 11" key="1">
    <citation type="submission" date="2023-09" db="EMBL/GenBank/DDBJ databases">
        <authorList>
            <person name="Golyshina O.V."/>
            <person name="Lunev E.A."/>
            <person name="Bargiela R."/>
            <person name="Gaines M.C."/>
            <person name="Daum B."/>
            <person name="Bale N.J."/>
            <person name="Koenen M."/>
            <person name="Sinninghe Damst J.S."/>
            <person name="Yakimov M."/>
            <person name="Golyshin P.N."/>
        </authorList>
    </citation>
    <scope>NUCLEOTIDE SEQUENCE [LARGE SCALE GENOMIC DNA]</scope>
    <source>
        <strain evidence="10 11">M1</strain>
    </source>
</reference>
<name>A0AAX4NHT6_9ARCH</name>
<organism evidence="10 11">
    <name type="scientific">Oxyplasma meridianum</name>
    <dbReference type="NCBI Taxonomy" id="3073602"/>
    <lineage>
        <taxon>Archaea</taxon>
        <taxon>Methanobacteriati</taxon>
        <taxon>Thermoplasmatota</taxon>
        <taxon>Thermoplasmata</taxon>
        <taxon>Thermoplasmatales</taxon>
        <taxon>Thermoplasmataceae</taxon>
        <taxon>Oxyplasma</taxon>
    </lineage>
</organism>
<dbReference type="SUPFAM" id="SSF55681">
    <property type="entry name" value="Class II aaRS and biotin synthetases"/>
    <property type="match status" value="1"/>
</dbReference>
<dbReference type="InterPro" id="IPR020605">
    <property type="entry name" value="Octanoyltransferase_CS"/>
</dbReference>
<dbReference type="InterPro" id="IPR045864">
    <property type="entry name" value="aa-tRNA-synth_II/BPL/LPL"/>
</dbReference>
<dbReference type="GO" id="GO:0005737">
    <property type="term" value="C:cytoplasm"/>
    <property type="evidence" value="ECO:0007669"/>
    <property type="project" value="UniProtKB-SubCell"/>
</dbReference>
<dbReference type="GO" id="GO:0033819">
    <property type="term" value="F:lipoyl(octanoyl) transferase activity"/>
    <property type="evidence" value="ECO:0007669"/>
    <property type="project" value="UniProtKB-EC"/>
</dbReference>
<feature type="site" description="Lowers pKa of active site Cys" evidence="4 8">
    <location>
        <position position="140"/>
    </location>
</feature>
<evidence type="ECO:0000259" key="9">
    <source>
        <dbReference type="PROSITE" id="PS51733"/>
    </source>
</evidence>
<evidence type="ECO:0000256" key="1">
    <source>
        <dbReference type="ARBA" id="ARBA00004821"/>
    </source>
</evidence>
<evidence type="ECO:0000313" key="10">
    <source>
        <dbReference type="EMBL" id="WYY00939.1"/>
    </source>
</evidence>
<evidence type="ECO:0000256" key="7">
    <source>
        <dbReference type="PIRSR" id="PIRSR016262-2"/>
    </source>
</evidence>
<dbReference type="AlphaFoldDB" id="A0AAX4NHT6"/>
<dbReference type="PANTHER" id="PTHR10993">
    <property type="entry name" value="OCTANOYLTRANSFERASE"/>
    <property type="match status" value="1"/>
</dbReference>
<proteinExistence type="inferred from homology"/>
<dbReference type="PROSITE" id="PS01313">
    <property type="entry name" value="LIPB"/>
    <property type="match status" value="1"/>
</dbReference>
<comment type="pathway">
    <text evidence="1 4 5">Protein modification; protein lipoylation via endogenous pathway; protein N(6)-(lipoyl)lysine from octanoyl-[acyl-carrier-protein]: step 1/2.</text>
</comment>
<evidence type="ECO:0000256" key="2">
    <source>
        <dbReference type="ARBA" id="ARBA00022679"/>
    </source>
</evidence>
<evidence type="ECO:0000256" key="8">
    <source>
        <dbReference type="PIRSR" id="PIRSR016262-3"/>
    </source>
</evidence>
<sequence>MENLYTSNLAIDLGTIGYDECLKIQKNLLSRRQKGTIPDTILFLEHHPVYTTGRKDEPSNYSGISVIKTERGGDVTYHGPGQLVVYPILKLWEKDGKIDVRSFVVKLEEIVIRSLERFGFQAFVGDEPGIWVSYGGKKKKVASMGLAIEKGVSYHGISINTGKEVLEGFSRINPCGLDPSVMGYVDINRMDLISVLVSEFSNVFGRFDMKSHEYLQET</sequence>
<dbReference type="GeneID" id="95968268"/>
<evidence type="ECO:0000256" key="5">
    <source>
        <dbReference type="PIRNR" id="PIRNR016262"/>
    </source>
</evidence>
<comment type="similarity">
    <text evidence="4 5">Belongs to the LipB family.</text>
</comment>
<dbReference type="EMBL" id="CP133772">
    <property type="protein sequence ID" value="WYY00939.1"/>
    <property type="molecule type" value="Genomic_DNA"/>
</dbReference>
<dbReference type="PIRSF" id="PIRSF016262">
    <property type="entry name" value="LPLase"/>
    <property type="match status" value="1"/>
</dbReference>
<comment type="catalytic activity">
    <reaction evidence="4 5">
        <text>octanoyl-[ACP] + L-lysyl-[protein] = N(6)-octanoyl-L-lysyl-[protein] + holo-[ACP] + H(+)</text>
        <dbReference type="Rhea" id="RHEA:17665"/>
        <dbReference type="Rhea" id="RHEA-COMP:9636"/>
        <dbReference type="Rhea" id="RHEA-COMP:9685"/>
        <dbReference type="Rhea" id="RHEA-COMP:9752"/>
        <dbReference type="Rhea" id="RHEA-COMP:9928"/>
        <dbReference type="ChEBI" id="CHEBI:15378"/>
        <dbReference type="ChEBI" id="CHEBI:29969"/>
        <dbReference type="ChEBI" id="CHEBI:64479"/>
        <dbReference type="ChEBI" id="CHEBI:78463"/>
        <dbReference type="ChEBI" id="CHEBI:78809"/>
        <dbReference type="EC" id="2.3.1.181"/>
    </reaction>
</comment>
<feature type="binding site" evidence="4 7">
    <location>
        <begin position="156"/>
        <end position="158"/>
    </location>
    <ligand>
        <name>substrate</name>
    </ligand>
</feature>
<evidence type="ECO:0000313" key="11">
    <source>
        <dbReference type="Proteomes" id="UP001451606"/>
    </source>
</evidence>
<protein>
    <recommendedName>
        <fullName evidence="4">Probable octanoyltransferase</fullName>
        <ecNumber evidence="4">2.3.1.181</ecNumber>
    </recommendedName>
    <alternativeName>
        <fullName evidence="4">Lipoate-protein ligase B</fullName>
    </alternativeName>
    <alternativeName>
        <fullName evidence="4">Lipoyl/octanoyl transferase</fullName>
    </alternativeName>
    <alternativeName>
        <fullName evidence="4">Octanoyl-[acyl-carrier-protein]-protein N-octanoyltransferase</fullName>
    </alternativeName>
</protein>
<dbReference type="Gene3D" id="3.30.930.10">
    <property type="entry name" value="Bira Bifunctional Protein, Domain 2"/>
    <property type="match status" value="1"/>
</dbReference>
<feature type="binding site" evidence="4 7">
    <location>
        <begin position="71"/>
        <end position="78"/>
    </location>
    <ligand>
        <name>substrate</name>
    </ligand>
</feature>
<evidence type="ECO:0000256" key="4">
    <source>
        <dbReference type="HAMAP-Rule" id="MF_00013"/>
    </source>
</evidence>
<accession>A0AAX4NHT6</accession>
<dbReference type="CDD" id="cd16444">
    <property type="entry name" value="LipB"/>
    <property type="match status" value="1"/>
</dbReference>
<dbReference type="EC" id="2.3.1.181" evidence="4"/>
<dbReference type="InterPro" id="IPR004143">
    <property type="entry name" value="BPL_LPL_catalytic"/>
</dbReference>
<dbReference type="PROSITE" id="PS51733">
    <property type="entry name" value="BPL_LPL_CATALYTIC"/>
    <property type="match status" value="1"/>
</dbReference>
<gene>
    <name evidence="4 10" type="primary">lipB</name>
    <name evidence="10" type="ORF">OXIME_001530</name>
</gene>